<keyword evidence="2 7" id="KW-0812">Transmembrane</keyword>
<feature type="disulfide bond" evidence="6">
    <location>
        <begin position="1113"/>
        <end position="1140"/>
    </location>
</feature>
<comment type="caution">
    <text evidence="6">Lacks conserved residue(s) required for the propagation of feature annotation.</text>
</comment>
<keyword evidence="13" id="KW-1185">Reference proteome</keyword>
<dbReference type="InterPro" id="IPR001846">
    <property type="entry name" value="VWF_type-D"/>
</dbReference>
<gene>
    <name evidence="12" type="ORF">HOLleu_18243</name>
</gene>
<evidence type="ECO:0000256" key="8">
    <source>
        <dbReference type="SAM" id="SignalP"/>
    </source>
</evidence>
<keyword evidence="8" id="KW-0732">Signal</keyword>
<comment type="subcellular location">
    <subcellularLocation>
        <location evidence="1">Membrane</location>
    </subcellularLocation>
</comment>
<dbReference type="InterPro" id="IPR035976">
    <property type="entry name" value="Sushi/SCR/CCP_sf"/>
</dbReference>
<dbReference type="SMART" id="SM00723">
    <property type="entry name" value="AMOP"/>
    <property type="match status" value="1"/>
</dbReference>
<dbReference type="PROSITE" id="PS50856">
    <property type="entry name" value="AMOP"/>
    <property type="match status" value="1"/>
</dbReference>
<evidence type="ECO:0000256" key="3">
    <source>
        <dbReference type="ARBA" id="ARBA00022989"/>
    </source>
</evidence>
<feature type="domain" description="Sushi" evidence="10">
    <location>
        <begin position="1210"/>
        <end position="1266"/>
    </location>
</feature>
<feature type="signal peptide" evidence="8">
    <location>
        <begin position="1"/>
        <end position="22"/>
    </location>
</feature>
<sequence length="1338" mass="147502">MAWVFIFLLLLTHEFLISYSEGNGTCKGITRGRHFVIAFTGNHAANPSVTEISLVVVAFSNIPTAVTLSSKYEINGVPYKKVFQIAARKSRLTRLPIELLLGTLSERDRKVIEVEANNDVSVYGLNYAPYTTDAFLVIPVNHLGLSYVVMSYENDGFNDDESLFAVVGVKDNTKVAVTLAASVTFEGVTYLSGETLIFSIGKYEVVQLVADLENEYIGGSIVVGDKPFALFSGHLCASTPGSHCDTLSEQIVPVRSWGTRHIYTATGSPFDTSVYIIHAYYENTVITTPEMTDFTLQPGDFWQGELNGSGIITTSQPASVLQLLRTINGQIVDPSIIQIPTEEQFGYIFGFSTPPKSGGDEFGFFNFLNVLVKQDEEETLLLNKEPVMNLSNMINHGKVPGTDYLLLTIEVQKGEGVYFVEQGTFNNSLSPFSVIVYGYEDDETYGYSAGLSLPSDQRLLAINPFFLREVGGEQMVITLPCLETDVLRTKVAFCRFQTNRDPIDIRAYIVNSYTIICTSPRFHHLGNITVEVSLDGKETFPFRGNVYILSQYVVPPTIRVETKGTIAAFVDFLSDDAVSLHWEPNELPDVRRVDISLVIEGIEPSSGIIWSNDILIAEEVENRLGFLTFRPTQLPKKTVDNLRRVPTSTVIFIVQSSPSDKPLFHVLSSGFLLFIKKPECSDWFEELNSKKIEFVPSCPCTEDQASVDGNFRRDGSSSLDYFHEGASSCYRSSFGVTTAGQQCCYSPDGNILMGPPGGGTADAFAPGNSLNAGTIKHLWYDVLPWVSCCKLSNECEIYYEHRPSDDCSDYEPPRPTGGTGDPHFISLDGKEFTFNGAGEFLLVRSSLHDMTFQARMEVLPGTDASVYTAFVLISNDSAPIQVQRSSFNDTQVLIDGVPIELYYDGFLIRQQDFQGLSLEVNEDLSKVWIRLHVGVALVISVTPEMMSFILQLPDEFKNNVKGLLGNFNDNIDDDFTLANRSVLSPNSSLEEIHYEFGLSWMLDVNSSLFTYLPPYDFFSFHNPGFTPTLEFPDANDVSEDVRILCGESVSCLFDAVTTGSLNFANDSLQENKVFEKIKEQSIKIVSCGFPGKVKNGYTNGSIYLQGSVLSVMCGKGFSLVGSTVLTCEETGTWSDRLPTCIPDQICAPPNISNAQLTESNYTLGSLLGVSCLDGFTLDGPSVLKCTETGEWIPNLPECKGDLVSTNLPDRICAPPNVSNAQIIDANYTVGSVLNVLCLDGFTIEGPSVLECTDTGEWIPELPECNKNHFLFTALIIATIAVAVSALCLFIIVVSAKFLIGPKRCGRRPTKTDMHQMAKQKAEQNYYGQDTAMYDDVTI</sequence>
<evidence type="ECO:0000256" key="1">
    <source>
        <dbReference type="ARBA" id="ARBA00004370"/>
    </source>
</evidence>
<keyword evidence="4 7" id="KW-0472">Membrane</keyword>
<dbReference type="Pfam" id="PF00094">
    <property type="entry name" value="VWD"/>
    <property type="match status" value="1"/>
</dbReference>
<dbReference type="InterPro" id="IPR051495">
    <property type="entry name" value="Epithelial_Barrier/Signaling"/>
</dbReference>
<dbReference type="Pfam" id="PF03782">
    <property type="entry name" value="AMOP"/>
    <property type="match status" value="1"/>
</dbReference>
<dbReference type="PROSITE" id="PS50923">
    <property type="entry name" value="SUSHI"/>
    <property type="match status" value="3"/>
</dbReference>
<proteinExistence type="predicted"/>
<feature type="domain" description="Sushi" evidence="10">
    <location>
        <begin position="1085"/>
        <end position="1142"/>
    </location>
</feature>
<keyword evidence="6" id="KW-0768">Sushi</keyword>
<dbReference type="Pfam" id="PF23263">
    <property type="entry name" value="C8-3_MUC4"/>
    <property type="match status" value="1"/>
</dbReference>
<dbReference type="InterPro" id="IPR000436">
    <property type="entry name" value="Sushi_SCR_CCP_dom"/>
</dbReference>
<dbReference type="PANTHER" id="PTHR13802:SF59">
    <property type="entry name" value="SUSHI DOMAIN-CONTAINING PROTEIN 2"/>
    <property type="match status" value="1"/>
</dbReference>
<dbReference type="SUPFAM" id="SSF57535">
    <property type="entry name" value="Complement control module/SCR domain"/>
    <property type="match status" value="3"/>
</dbReference>
<evidence type="ECO:0000259" key="9">
    <source>
        <dbReference type="PROSITE" id="PS50856"/>
    </source>
</evidence>
<dbReference type="GO" id="GO:0016020">
    <property type="term" value="C:membrane"/>
    <property type="evidence" value="ECO:0007669"/>
    <property type="project" value="UniProtKB-SubCell"/>
</dbReference>
<accession>A0A9Q1C2Z7</accession>
<evidence type="ECO:0000259" key="11">
    <source>
        <dbReference type="PROSITE" id="PS51233"/>
    </source>
</evidence>
<dbReference type="InterPro" id="IPR005533">
    <property type="entry name" value="AMOP_dom"/>
</dbReference>
<feature type="domain" description="Sushi" evidence="10">
    <location>
        <begin position="1144"/>
        <end position="1200"/>
    </location>
</feature>
<evidence type="ECO:0000256" key="6">
    <source>
        <dbReference type="PROSITE-ProRule" id="PRU00302"/>
    </source>
</evidence>
<evidence type="ECO:0000256" key="2">
    <source>
        <dbReference type="ARBA" id="ARBA00022692"/>
    </source>
</evidence>
<protein>
    <submittedName>
        <fullName evidence="12">Sushi domain-containing protein 2</fullName>
    </submittedName>
</protein>
<evidence type="ECO:0000256" key="5">
    <source>
        <dbReference type="ARBA" id="ARBA00023157"/>
    </source>
</evidence>
<evidence type="ECO:0000313" key="12">
    <source>
        <dbReference type="EMBL" id="KAJ8037432.1"/>
    </source>
</evidence>
<name>A0A9Q1C2Z7_HOLLE</name>
<dbReference type="PROSITE" id="PS51233">
    <property type="entry name" value="VWFD"/>
    <property type="match status" value="1"/>
</dbReference>
<dbReference type="Pfam" id="PF00084">
    <property type="entry name" value="Sushi"/>
    <property type="match status" value="3"/>
</dbReference>
<feature type="domain" description="AMOP" evidence="9">
    <location>
        <begin position="672"/>
        <end position="802"/>
    </location>
</feature>
<evidence type="ECO:0000256" key="7">
    <source>
        <dbReference type="SAM" id="Phobius"/>
    </source>
</evidence>
<dbReference type="InterPro" id="IPR056619">
    <property type="entry name" value="C8-3_MUC4"/>
</dbReference>
<comment type="caution">
    <text evidence="12">The sequence shown here is derived from an EMBL/GenBank/DDBJ whole genome shotgun (WGS) entry which is preliminary data.</text>
</comment>
<evidence type="ECO:0000259" key="10">
    <source>
        <dbReference type="PROSITE" id="PS50923"/>
    </source>
</evidence>
<organism evidence="12 13">
    <name type="scientific">Holothuria leucospilota</name>
    <name type="common">Black long sea cucumber</name>
    <name type="synonym">Mertensiothuria leucospilota</name>
    <dbReference type="NCBI Taxonomy" id="206669"/>
    <lineage>
        <taxon>Eukaryota</taxon>
        <taxon>Metazoa</taxon>
        <taxon>Echinodermata</taxon>
        <taxon>Eleutherozoa</taxon>
        <taxon>Echinozoa</taxon>
        <taxon>Holothuroidea</taxon>
        <taxon>Aspidochirotacea</taxon>
        <taxon>Aspidochirotida</taxon>
        <taxon>Holothuriidae</taxon>
        <taxon>Holothuria</taxon>
    </lineage>
</organism>
<dbReference type="SMART" id="SM00216">
    <property type="entry name" value="VWD"/>
    <property type="match status" value="1"/>
</dbReference>
<reference evidence="12" key="1">
    <citation type="submission" date="2021-10" db="EMBL/GenBank/DDBJ databases">
        <title>Tropical sea cucumber genome reveals ecological adaptation and Cuvierian tubules defense mechanism.</title>
        <authorList>
            <person name="Chen T."/>
        </authorList>
    </citation>
    <scope>NUCLEOTIDE SEQUENCE</scope>
    <source>
        <strain evidence="12">Nanhai2018</strain>
        <tissue evidence="12">Muscle</tissue>
    </source>
</reference>
<dbReference type="InterPro" id="IPR035234">
    <property type="entry name" value="IgGFc-bd_N"/>
</dbReference>
<dbReference type="Gene3D" id="2.10.70.10">
    <property type="entry name" value="Complement Module, domain 1"/>
    <property type="match status" value="3"/>
</dbReference>
<dbReference type="CDD" id="cd00033">
    <property type="entry name" value="CCP"/>
    <property type="match status" value="3"/>
</dbReference>
<dbReference type="PANTHER" id="PTHR13802">
    <property type="entry name" value="MUCIN 4-RELATED"/>
    <property type="match status" value="1"/>
</dbReference>
<feature type="transmembrane region" description="Helical" evidence="7">
    <location>
        <begin position="1269"/>
        <end position="1299"/>
    </location>
</feature>
<keyword evidence="5 6" id="KW-1015">Disulfide bond</keyword>
<dbReference type="OrthoDB" id="6051552at2759"/>
<dbReference type="Pfam" id="PF17517">
    <property type="entry name" value="IgGFc_binding"/>
    <property type="match status" value="1"/>
</dbReference>
<evidence type="ECO:0000313" key="13">
    <source>
        <dbReference type="Proteomes" id="UP001152320"/>
    </source>
</evidence>
<dbReference type="Proteomes" id="UP001152320">
    <property type="component" value="Chromosome 8"/>
</dbReference>
<feature type="chain" id="PRO_5040152105" evidence="8">
    <location>
        <begin position="23"/>
        <end position="1338"/>
    </location>
</feature>
<feature type="domain" description="VWFD" evidence="11">
    <location>
        <begin position="814"/>
        <end position="1008"/>
    </location>
</feature>
<dbReference type="EMBL" id="JAIZAY010000008">
    <property type="protein sequence ID" value="KAJ8037432.1"/>
    <property type="molecule type" value="Genomic_DNA"/>
</dbReference>
<feature type="disulfide bond" evidence="6">
    <location>
        <begin position="1237"/>
        <end position="1264"/>
    </location>
</feature>
<dbReference type="SMART" id="SM00032">
    <property type="entry name" value="CCP"/>
    <property type="match status" value="3"/>
</dbReference>
<feature type="disulfide bond" evidence="6">
    <location>
        <begin position="1171"/>
        <end position="1198"/>
    </location>
</feature>
<keyword evidence="3 7" id="KW-1133">Transmembrane helix</keyword>
<evidence type="ECO:0000256" key="4">
    <source>
        <dbReference type="ARBA" id="ARBA00023136"/>
    </source>
</evidence>